<dbReference type="GO" id="GO:0006412">
    <property type="term" value="P:translation"/>
    <property type="evidence" value="ECO:0007669"/>
    <property type="project" value="InterPro"/>
</dbReference>
<dbReference type="AlphaFoldDB" id="A0A433DKG1"/>
<dbReference type="Pfam" id="PF00573">
    <property type="entry name" value="Ribosomal_L4"/>
    <property type="match status" value="1"/>
</dbReference>
<evidence type="ECO:0000256" key="4">
    <source>
        <dbReference type="ARBA" id="ARBA00040565"/>
    </source>
</evidence>
<feature type="signal peptide" evidence="6">
    <location>
        <begin position="1"/>
        <end position="16"/>
    </location>
</feature>
<keyword evidence="8" id="KW-1185">Reference proteome</keyword>
<protein>
    <recommendedName>
        <fullName evidence="4">Large ribosomal subunit protein uL4m</fullName>
    </recommendedName>
</protein>
<dbReference type="InterPro" id="IPR013005">
    <property type="entry name" value="Ribosomal_uL4-like"/>
</dbReference>
<keyword evidence="3" id="KW-0687">Ribonucleoprotein</keyword>
<sequence length="297" mass="33248">MFTRALTALCLKPTASVLTTCRPLVSQQRPFATTVDIPVKGIVIIFPYYSRLVDPTTFCLHIHFPNLLASQAITPLPSHIQAWIRSFETNELIDIVLLDRTVFGAPRRVDILHRVVVWQRDNLRQGTASTKGRSDVRGRSGKLAPQKGRGKARVGSVRAPHRRGGGIAFGPKPRDHSTKLPHKMQDMGLRVALSVKYAQNQLIVVDSLQLETHKTKDLHLILRRNWAINKDSARTMLFVTGTECAEYENLERASRTLRSVGLLEAGNANVLSLLKYELVVVDKEAVKKLEKLLRVGN</sequence>
<dbReference type="GO" id="GO:0005840">
    <property type="term" value="C:ribosome"/>
    <property type="evidence" value="ECO:0007669"/>
    <property type="project" value="UniProtKB-KW"/>
</dbReference>
<evidence type="ECO:0000313" key="8">
    <source>
        <dbReference type="Proteomes" id="UP000268093"/>
    </source>
</evidence>
<dbReference type="GO" id="GO:1990904">
    <property type="term" value="C:ribonucleoprotein complex"/>
    <property type="evidence" value="ECO:0007669"/>
    <property type="project" value="UniProtKB-KW"/>
</dbReference>
<accession>A0A433DKG1</accession>
<reference evidence="7 8" key="1">
    <citation type="journal article" date="2018" name="New Phytol.">
        <title>Phylogenomics of Endogonaceae and evolution of mycorrhizas within Mucoromycota.</title>
        <authorList>
            <person name="Chang Y."/>
            <person name="Desiro A."/>
            <person name="Na H."/>
            <person name="Sandor L."/>
            <person name="Lipzen A."/>
            <person name="Clum A."/>
            <person name="Barry K."/>
            <person name="Grigoriev I.V."/>
            <person name="Martin F.M."/>
            <person name="Stajich J.E."/>
            <person name="Smith M.E."/>
            <person name="Bonito G."/>
            <person name="Spatafora J.W."/>
        </authorList>
    </citation>
    <scope>NUCLEOTIDE SEQUENCE [LARGE SCALE GENOMIC DNA]</scope>
    <source>
        <strain evidence="7 8">GMNB39</strain>
    </source>
</reference>
<dbReference type="OrthoDB" id="275876at2759"/>
<evidence type="ECO:0000313" key="7">
    <source>
        <dbReference type="EMBL" id="RUP51319.1"/>
    </source>
</evidence>
<dbReference type="SUPFAM" id="SSF52166">
    <property type="entry name" value="Ribosomal protein L4"/>
    <property type="match status" value="1"/>
</dbReference>
<keyword evidence="6" id="KW-0732">Signal</keyword>
<evidence type="ECO:0000256" key="2">
    <source>
        <dbReference type="ARBA" id="ARBA00022980"/>
    </source>
</evidence>
<dbReference type="EMBL" id="RBNI01000800">
    <property type="protein sequence ID" value="RUP51319.1"/>
    <property type="molecule type" value="Genomic_DNA"/>
</dbReference>
<evidence type="ECO:0000256" key="1">
    <source>
        <dbReference type="ARBA" id="ARBA00010528"/>
    </source>
</evidence>
<feature type="region of interest" description="Disordered" evidence="5">
    <location>
        <begin position="127"/>
        <end position="178"/>
    </location>
</feature>
<name>A0A433DKG1_9FUNG</name>
<organism evidence="7 8">
    <name type="scientific">Jimgerdemannia flammicorona</name>
    <dbReference type="NCBI Taxonomy" id="994334"/>
    <lineage>
        <taxon>Eukaryota</taxon>
        <taxon>Fungi</taxon>
        <taxon>Fungi incertae sedis</taxon>
        <taxon>Mucoromycota</taxon>
        <taxon>Mucoromycotina</taxon>
        <taxon>Endogonomycetes</taxon>
        <taxon>Endogonales</taxon>
        <taxon>Endogonaceae</taxon>
        <taxon>Jimgerdemannia</taxon>
    </lineage>
</organism>
<dbReference type="Gene3D" id="3.40.1370.10">
    <property type="match status" value="1"/>
</dbReference>
<evidence type="ECO:0000256" key="3">
    <source>
        <dbReference type="ARBA" id="ARBA00023274"/>
    </source>
</evidence>
<gene>
    <name evidence="7" type="ORF">BC936DRAFT_148764</name>
</gene>
<dbReference type="InterPro" id="IPR002136">
    <property type="entry name" value="Ribosomal_uL4"/>
</dbReference>
<keyword evidence="2 7" id="KW-0689">Ribosomal protein</keyword>
<evidence type="ECO:0000256" key="5">
    <source>
        <dbReference type="SAM" id="MobiDB-lite"/>
    </source>
</evidence>
<dbReference type="PANTHER" id="PTHR10746:SF6">
    <property type="entry name" value="LARGE RIBOSOMAL SUBUNIT PROTEIN UL4M"/>
    <property type="match status" value="1"/>
</dbReference>
<dbReference type="NCBIfam" id="TIGR03953">
    <property type="entry name" value="rplD_bact"/>
    <property type="match status" value="1"/>
</dbReference>
<dbReference type="Proteomes" id="UP000268093">
    <property type="component" value="Unassembled WGS sequence"/>
</dbReference>
<feature type="chain" id="PRO_5019261284" description="Large ribosomal subunit protein uL4m" evidence="6">
    <location>
        <begin position="17"/>
        <end position="297"/>
    </location>
</feature>
<dbReference type="InterPro" id="IPR023574">
    <property type="entry name" value="Ribosomal_uL4_dom_sf"/>
</dbReference>
<comment type="similarity">
    <text evidence="1">Belongs to the universal ribosomal protein uL4 family.</text>
</comment>
<evidence type="ECO:0000256" key="6">
    <source>
        <dbReference type="SAM" id="SignalP"/>
    </source>
</evidence>
<dbReference type="PANTHER" id="PTHR10746">
    <property type="entry name" value="50S RIBOSOMAL PROTEIN L4"/>
    <property type="match status" value="1"/>
</dbReference>
<proteinExistence type="inferred from homology"/>
<comment type="caution">
    <text evidence="7">The sequence shown here is derived from an EMBL/GenBank/DDBJ whole genome shotgun (WGS) entry which is preliminary data.</text>
</comment>
<dbReference type="HAMAP" id="MF_01328_B">
    <property type="entry name" value="Ribosomal_uL4_B"/>
    <property type="match status" value="1"/>
</dbReference>
<dbReference type="GO" id="GO:0003735">
    <property type="term" value="F:structural constituent of ribosome"/>
    <property type="evidence" value="ECO:0007669"/>
    <property type="project" value="InterPro"/>
</dbReference>